<dbReference type="InterPro" id="IPR028281">
    <property type="entry name" value="Sirohaem_synthase_central"/>
</dbReference>
<evidence type="ECO:0000313" key="8">
    <source>
        <dbReference type="EMBL" id="REE83136.1"/>
    </source>
</evidence>
<dbReference type="InterPro" id="IPR006367">
    <property type="entry name" value="Sirohaem_synthase_N"/>
</dbReference>
<dbReference type="GO" id="GO:0043115">
    <property type="term" value="F:precorrin-2 dehydrogenase activity"/>
    <property type="evidence" value="ECO:0007669"/>
    <property type="project" value="UniProtKB-EC"/>
</dbReference>
<dbReference type="InterPro" id="IPR042518">
    <property type="entry name" value="SirC_C"/>
</dbReference>
<comment type="pathway">
    <text evidence="1">Porphyrin-containing compound metabolism; siroheme biosynthesis; sirohydrochlorin from precorrin-2: step 1/1.</text>
</comment>
<evidence type="ECO:0000256" key="5">
    <source>
        <dbReference type="ARBA" id="ARBA00023244"/>
    </source>
</evidence>
<reference evidence="8 9" key="1">
    <citation type="submission" date="2018-08" db="EMBL/GenBank/DDBJ databases">
        <title>Genomic Encyclopedia of Type Strains, Phase III (KMG-III): the genomes of soil and plant-associated and newly described type strains.</title>
        <authorList>
            <person name="Whitman W."/>
        </authorList>
    </citation>
    <scope>NUCLEOTIDE SEQUENCE [LARGE SCALE GENOMIC DNA]</scope>
    <source>
        <strain evidence="8 9">325-5</strain>
    </source>
</reference>
<dbReference type="EC" id="1.3.1.76" evidence="2"/>
<name>A0A3D9S1D3_9FLAO</name>
<dbReference type="GO" id="GO:0004325">
    <property type="term" value="F:ferrochelatase activity"/>
    <property type="evidence" value="ECO:0007669"/>
    <property type="project" value="InterPro"/>
</dbReference>
<dbReference type="PANTHER" id="PTHR35330">
    <property type="entry name" value="SIROHEME BIOSYNTHESIS PROTEIN MET8"/>
    <property type="match status" value="1"/>
</dbReference>
<dbReference type="NCBIfam" id="TIGR01470">
    <property type="entry name" value="cysG_Nterm"/>
    <property type="match status" value="1"/>
</dbReference>
<dbReference type="PANTHER" id="PTHR35330:SF1">
    <property type="entry name" value="SIROHEME BIOSYNTHESIS PROTEIN MET8"/>
    <property type="match status" value="1"/>
</dbReference>
<proteinExistence type="predicted"/>
<dbReference type="OrthoDB" id="45564at2"/>
<dbReference type="Proteomes" id="UP000256429">
    <property type="component" value="Unassembled WGS sequence"/>
</dbReference>
<keyword evidence="4" id="KW-0520">NAD</keyword>
<keyword evidence="5" id="KW-0627">Porphyrin biosynthesis</keyword>
<evidence type="ECO:0000256" key="2">
    <source>
        <dbReference type="ARBA" id="ARBA00012400"/>
    </source>
</evidence>
<dbReference type="EMBL" id="QTTQ01000009">
    <property type="protein sequence ID" value="REE83136.1"/>
    <property type="molecule type" value="Genomic_DNA"/>
</dbReference>
<gene>
    <name evidence="8" type="ORF">BX611_0418</name>
</gene>
<dbReference type="GO" id="GO:0019354">
    <property type="term" value="P:siroheme biosynthetic process"/>
    <property type="evidence" value="ECO:0007669"/>
    <property type="project" value="UniProtKB-UniPathway"/>
</dbReference>
<protein>
    <recommendedName>
        <fullName evidence="2">precorrin-2 dehydrogenase</fullName>
        <ecNumber evidence="2">1.3.1.76</ecNumber>
    </recommendedName>
</protein>
<keyword evidence="9" id="KW-1185">Reference proteome</keyword>
<dbReference type="InterPro" id="IPR028161">
    <property type="entry name" value="Met8-like"/>
</dbReference>
<evidence type="ECO:0000256" key="4">
    <source>
        <dbReference type="ARBA" id="ARBA00023027"/>
    </source>
</evidence>
<evidence type="ECO:0000313" key="9">
    <source>
        <dbReference type="Proteomes" id="UP000256429"/>
    </source>
</evidence>
<dbReference type="SUPFAM" id="SSF75615">
    <property type="entry name" value="Siroheme synthase middle domains-like"/>
    <property type="match status" value="1"/>
</dbReference>
<dbReference type="Gene3D" id="3.40.50.720">
    <property type="entry name" value="NAD(P)-binding Rossmann-like Domain"/>
    <property type="match status" value="1"/>
</dbReference>
<evidence type="ECO:0000256" key="3">
    <source>
        <dbReference type="ARBA" id="ARBA00023002"/>
    </source>
</evidence>
<dbReference type="InterPro" id="IPR036291">
    <property type="entry name" value="NAD(P)-bd_dom_sf"/>
</dbReference>
<organism evidence="8 9">
    <name type="scientific">Lutibacter oceani</name>
    <dbReference type="NCBI Taxonomy" id="1853311"/>
    <lineage>
        <taxon>Bacteria</taxon>
        <taxon>Pseudomonadati</taxon>
        <taxon>Bacteroidota</taxon>
        <taxon>Flavobacteriia</taxon>
        <taxon>Flavobacteriales</taxon>
        <taxon>Flavobacteriaceae</taxon>
        <taxon>Lutibacter</taxon>
    </lineage>
</organism>
<dbReference type="Pfam" id="PF13241">
    <property type="entry name" value="NAD_binding_7"/>
    <property type="match status" value="1"/>
</dbReference>
<comment type="catalytic activity">
    <reaction evidence="6">
        <text>precorrin-2 + NAD(+) = sirohydrochlorin + NADH + 2 H(+)</text>
        <dbReference type="Rhea" id="RHEA:15613"/>
        <dbReference type="ChEBI" id="CHEBI:15378"/>
        <dbReference type="ChEBI" id="CHEBI:57540"/>
        <dbReference type="ChEBI" id="CHEBI:57945"/>
        <dbReference type="ChEBI" id="CHEBI:58351"/>
        <dbReference type="ChEBI" id="CHEBI:58827"/>
        <dbReference type="EC" id="1.3.1.76"/>
    </reaction>
</comment>
<evidence type="ECO:0000256" key="6">
    <source>
        <dbReference type="ARBA" id="ARBA00047561"/>
    </source>
</evidence>
<comment type="caution">
    <text evidence="8">The sequence shown here is derived from an EMBL/GenBank/DDBJ whole genome shotgun (WGS) entry which is preliminary data.</text>
</comment>
<evidence type="ECO:0000256" key="1">
    <source>
        <dbReference type="ARBA" id="ARBA00005010"/>
    </source>
</evidence>
<evidence type="ECO:0000259" key="7">
    <source>
        <dbReference type="Pfam" id="PF14824"/>
    </source>
</evidence>
<dbReference type="UniPathway" id="UPA00262">
    <property type="reaction ID" value="UER00222"/>
</dbReference>
<dbReference type="RefSeq" id="WP_115877818.1">
    <property type="nucleotide sequence ID" value="NZ_QTTQ01000009.1"/>
</dbReference>
<dbReference type="AlphaFoldDB" id="A0A3D9S1D3"/>
<sequence length="189" mass="21066">MEQNQLYPIFLKLNVLNVLIVGGGTVGLEKLSFLLKSSPNATVLVVSKDFDEDFLRLANKYQVSLLKAPYNKLALKNKQLVIAATNNIEINKQIYADCKANNIIVNVADTPSLCDFYLGGIVTKGNIKIAISTNGKSPTLAKRLRQFLEDIIPENINELAENLNKFRKTIKGNFSDKVNQLNQLTEKLL</sequence>
<dbReference type="Pfam" id="PF14824">
    <property type="entry name" value="Sirohm_synth_M"/>
    <property type="match status" value="1"/>
</dbReference>
<accession>A0A3D9S1D3</accession>
<dbReference type="SUPFAM" id="SSF51735">
    <property type="entry name" value="NAD(P)-binding Rossmann-fold domains"/>
    <property type="match status" value="1"/>
</dbReference>
<dbReference type="Gene3D" id="1.10.8.610">
    <property type="entry name" value="SirC, precorrin-2 dehydrogenase, C-terminal helical domain-like"/>
    <property type="match status" value="1"/>
</dbReference>
<feature type="domain" description="Siroheme synthase central" evidence="7">
    <location>
        <begin position="125"/>
        <end position="150"/>
    </location>
</feature>
<keyword evidence="3" id="KW-0560">Oxidoreductase</keyword>